<dbReference type="GO" id="GO:0004842">
    <property type="term" value="F:ubiquitin-protein transferase activity"/>
    <property type="evidence" value="ECO:0007669"/>
    <property type="project" value="InterPro"/>
</dbReference>
<dbReference type="SUPFAM" id="SSF57850">
    <property type="entry name" value="RING/U-box"/>
    <property type="match status" value="2"/>
</dbReference>
<keyword evidence="3" id="KW-0677">Repeat</keyword>
<evidence type="ECO:0000256" key="2">
    <source>
        <dbReference type="ARBA" id="ARBA00022723"/>
    </source>
</evidence>
<evidence type="ECO:0000256" key="5">
    <source>
        <dbReference type="ARBA" id="ARBA00022786"/>
    </source>
</evidence>
<dbReference type="InterPro" id="IPR044066">
    <property type="entry name" value="TRIAD_supradom"/>
</dbReference>
<protein>
    <recommendedName>
        <fullName evidence="8">RING-type domain-containing protein</fullName>
    </recommendedName>
</protein>
<name>A0A8H8VC37_ORBOL</name>
<dbReference type="InterPro" id="IPR031127">
    <property type="entry name" value="E3_UB_ligase_RBR"/>
</dbReference>
<dbReference type="Gene3D" id="3.30.40.10">
    <property type="entry name" value="Zinc/RING finger domain, C3HC4 (zinc finger)"/>
    <property type="match status" value="1"/>
</dbReference>
<dbReference type="GO" id="GO:0008270">
    <property type="term" value="F:zinc ion binding"/>
    <property type="evidence" value="ECO:0007669"/>
    <property type="project" value="UniProtKB-KW"/>
</dbReference>
<dbReference type="GO" id="GO:0016567">
    <property type="term" value="P:protein ubiquitination"/>
    <property type="evidence" value="ECO:0007669"/>
    <property type="project" value="InterPro"/>
</dbReference>
<gene>
    <name evidence="9" type="ORF">TWF679_005435</name>
</gene>
<evidence type="ECO:0000313" key="9">
    <source>
        <dbReference type="EMBL" id="KAF3213209.1"/>
    </source>
</evidence>
<evidence type="ECO:0000256" key="3">
    <source>
        <dbReference type="ARBA" id="ARBA00022737"/>
    </source>
</evidence>
<dbReference type="CDD" id="cd22584">
    <property type="entry name" value="Rcat_RBR_unk"/>
    <property type="match status" value="1"/>
</dbReference>
<sequence>MSLRSGRLPRLGKDPTTAAEAANLIHAHAVALRWASTRNVTRRPFFPERDGKCTICGDSFPGYELQRLNCGHRHCRDCLRRNYQHVINNPENHPAKCCQGLSFSETSFVLTDEEMKAVLEIQSSHESTKIIPCFSCEGDIYFSDIGRDAAYCSSCDKLTCTICRKEMHDDLCPEDPETEKLKALAKEEGWTQCPKCNRLVFRVSGCNSMTCLCKTNFCFRCGGLYGKCNCAFIPRDPTEAANKSKADIHFGAAFTSGSSSRKASMKEKLNYRILRDHRNLALRNQQNQKAKLKDLKLKRQLKLREDEMAREIVRLRVKMHELVAAEKLEKKERKQAIRNGEIVEDLGPDPYNQAARVLVTRRKIYTSTGVVAAQDIDRRPISRRTRSQNQPESNSNFRETVRIFLMVSHLFMQPQAKGIFKGVFEKATMGECNYRTDGLRVHDIAQSVTEGEDVLVSLLGDIQVTEKYATMFANPMPCAPRELGKTSRNFKYERP</sequence>
<dbReference type="Proteomes" id="UP000614610">
    <property type="component" value="Unassembled WGS sequence"/>
</dbReference>
<dbReference type="EMBL" id="WIWT01000026">
    <property type="protein sequence ID" value="KAF3213209.1"/>
    <property type="molecule type" value="Genomic_DNA"/>
</dbReference>
<feature type="domain" description="RING-type" evidence="8">
    <location>
        <begin position="49"/>
        <end position="239"/>
    </location>
</feature>
<evidence type="ECO:0000256" key="6">
    <source>
        <dbReference type="ARBA" id="ARBA00022833"/>
    </source>
</evidence>
<dbReference type="Gene3D" id="1.20.120.1750">
    <property type="match status" value="1"/>
</dbReference>
<proteinExistence type="predicted"/>
<organism evidence="9 10">
    <name type="scientific">Orbilia oligospora</name>
    <name type="common">Nematode-trapping fungus</name>
    <name type="synonym">Arthrobotrys oligospora</name>
    <dbReference type="NCBI Taxonomy" id="2813651"/>
    <lineage>
        <taxon>Eukaryota</taxon>
        <taxon>Fungi</taxon>
        <taxon>Dikarya</taxon>
        <taxon>Ascomycota</taxon>
        <taxon>Pezizomycotina</taxon>
        <taxon>Orbiliomycetes</taxon>
        <taxon>Orbiliales</taxon>
        <taxon>Orbiliaceae</taxon>
        <taxon>Orbilia</taxon>
    </lineage>
</organism>
<keyword evidence="5" id="KW-0833">Ubl conjugation pathway</keyword>
<dbReference type="AlphaFoldDB" id="A0A8H8VC37"/>
<reference evidence="9" key="1">
    <citation type="submission" date="2019-06" db="EMBL/GenBank/DDBJ databases">
        <authorList>
            <person name="Palmer J.M."/>
        </authorList>
    </citation>
    <scope>NUCLEOTIDE SEQUENCE</scope>
    <source>
        <strain evidence="9">TWF679</strain>
    </source>
</reference>
<keyword evidence="6" id="KW-0862">Zinc</keyword>
<keyword evidence="4" id="KW-0863">Zinc-finger</keyword>
<accession>A0A8H8VC37</accession>
<evidence type="ECO:0000256" key="7">
    <source>
        <dbReference type="SAM" id="MobiDB-lite"/>
    </source>
</evidence>
<evidence type="ECO:0000259" key="8">
    <source>
        <dbReference type="PROSITE" id="PS51873"/>
    </source>
</evidence>
<keyword evidence="1" id="KW-0808">Transferase</keyword>
<comment type="caution">
    <text evidence="9">The sequence shown here is derived from an EMBL/GenBank/DDBJ whole genome shotgun (WGS) entry which is preliminary data.</text>
</comment>
<evidence type="ECO:0000256" key="1">
    <source>
        <dbReference type="ARBA" id="ARBA00022679"/>
    </source>
</evidence>
<dbReference type="PROSITE" id="PS51873">
    <property type="entry name" value="TRIAD"/>
    <property type="match status" value="1"/>
</dbReference>
<feature type="region of interest" description="Disordered" evidence="7">
    <location>
        <begin position="376"/>
        <end position="395"/>
    </location>
</feature>
<dbReference type="InterPro" id="IPR013083">
    <property type="entry name" value="Znf_RING/FYVE/PHD"/>
</dbReference>
<evidence type="ECO:0000256" key="4">
    <source>
        <dbReference type="ARBA" id="ARBA00022771"/>
    </source>
</evidence>
<dbReference type="PANTHER" id="PTHR11685">
    <property type="entry name" value="RBR FAMILY RING FINGER AND IBR DOMAIN-CONTAINING"/>
    <property type="match status" value="1"/>
</dbReference>
<keyword evidence="2" id="KW-0479">Metal-binding</keyword>
<dbReference type="OrthoDB" id="9977870at2759"/>
<evidence type="ECO:0000313" key="10">
    <source>
        <dbReference type="Proteomes" id="UP000614610"/>
    </source>
</evidence>